<organism evidence="1 2">
    <name type="scientific">Puccinia striiformis f. sp. tritici PST-78</name>
    <dbReference type="NCBI Taxonomy" id="1165861"/>
    <lineage>
        <taxon>Eukaryota</taxon>
        <taxon>Fungi</taxon>
        <taxon>Dikarya</taxon>
        <taxon>Basidiomycota</taxon>
        <taxon>Pucciniomycotina</taxon>
        <taxon>Pucciniomycetes</taxon>
        <taxon>Pucciniales</taxon>
        <taxon>Pucciniaceae</taxon>
        <taxon>Puccinia</taxon>
    </lineage>
</organism>
<proteinExistence type="predicted"/>
<gene>
    <name evidence="1" type="ORF">PSTG_08327</name>
</gene>
<dbReference type="AlphaFoldDB" id="A0A0L0VHE0"/>
<dbReference type="EMBL" id="AJIL01000057">
    <property type="protein sequence ID" value="KNE98409.1"/>
    <property type="molecule type" value="Genomic_DNA"/>
</dbReference>
<evidence type="ECO:0000313" key="1">
    <source>
        <dbReference type="EMBL" id="KNE98409.1"/>
    </source>
</evidence>
<keyword evidence="2" id="KW-1185">Reference proteome</keyword>
<name>A0A0L0VHE0_9BASI</name>
<sequence>MLKERGFNFQAVIHTDEFFEMMLRRQTRRDRLGHPSQPLSNNTIQSRRGIYGTLAIHTCPTVLVYTRSSQRPEHPARWSVAVRTWREDFKNLGTDLATHRLTRRTGLGRASGGI</sequence>
<dbReference type="Proteomes" id="UP000054564">
    <property type="component" value="Unassembled WGS sequence"/>
</dbReference>
<reference evidence="2" key="1">
    <citation type="submission" date="2014-03" db="EMBL/GenBank/DDBJ databases">
        <title>The Genome Sequence of Puccinia striiformis f. sp. tritici PST-78.</title>
        <authorList>
            <consortium name="The Broad Institute Genome Sequencing Platform"/>
            <person name="Cuomo C."/>
            <person name="Hulbert S."/>
            <person name="Chen X."/>
            <person name="Walker B."/>
            <person name="Young S.K."/>
            <person name="Zeng Q."/>
            <person name="Gargeya S."/>
            <person name="Fitzgerald M."/>
            <person name="Haas B."/>
            <person name="Abouelleil A."/>
            <person name="Alvarado L."/>
            <person name="Arachchi H.M."/>
            <person name="Berlin A.M."/>
            <person name="Chapman S.B."/>
            <person name="Goldberg J."/>
            <person name="Griggs A."/>
            <person name="Gujja S."/>
            <person name="Hansen M."/>
            <person name="Howarth C."/>
            <person name="Imamovic A."/>
            <person name="Larimer J."/>
            <person name="McCowan C."/>
            <person name="Montmayeur A."/>
            <person name="Murphy C."/>
            <person name="Neiman D."/>
            <person name="Pearson M."/>
            <person name="Priest M."/>
            <person name="Roberts A."/>
            <person name="Saif S."/>
            <person name="Shea T."/>
            <person name="Sisk P."/>
            <person name="Sykes S."/>
            <person name="Wortman J."/>
            <person name="Nusbaum C."/>
            <person name="Birren B."/>
        </authorList>
    </citation>
    <scope>NUCLEOTIDE SEQUENCE [LARGE SCALE GENOMIC DNA]</scope>
    <source>
        <strain evidence="2">race PST-78</strain>
    </source>
</reference>
<protein>
    <submittedName>
        <fullName evidence="1">Uncharacterized protein</fullName>
    </submittedName>
</protein>
<accession>A0A0L0VHE0</accession>
<evidence type="ECO:0000313" key="2">
    <source>
        <dbReference type="Proteomes" id="UP000054564"/>
    </source>
</evidence>
<comment type="caution">
    <text evidence="1">The sequence shown here is derived from an EMBL/GenBank/DDBJ whole genome shotgun (WGS) entry which is preliminary data.</text>
</comment>